<accession>A0AAD6Y526</accession>
<dbReference type="AlphaFoldDB" id="A0AAD6Y526"/>
<sequence>MPILPPRKQKVTTVVGNHRAVYAAGNIWQVRGNLIRDDVTETIQISRKQVETYKNNLQIHYMVSLHCCHERPWFSRGCKLRETYKWTGAQCGATYPPWPGSAKHSWRPPFLQLRRACLSSDLALTNFGSNPTNVGMYVYKPTTFTLAAKPEVLVVGIITKPTGHACTGNAQHAWQPLFL</sequence>
<dbReference type="Proteomes" id="UP001219525">
    <property type="component" value="Unassembled WGS sequence"/>
</dbReference>
<keyword evidence="2" id="KW-1185">Reference proteome</keyword>
<dbReference type="EMBL" id="JARJCW010000127">
    <property type="protein sequence ID" value="KAJ7191861.1"/>
    <property type="molecule type" value="Genomic_DNA"/>
</dbReference>
<protein>
    <submittedName>
        <fullName evidence="1">Uncharacterized protein</fullName>
    </submittedName>
</protein>
<evidence type="ECO:0000313" key="2">
    <source>
        <dbReference type="Proteomes" id="UP001219525"/>
    </source>
</evidence>
<organism evidence="1 2">
    <name type="scientific">Mycena pura</name>
    <dbReference type="NCBI Taxonomy" id="153505"/>
    <lineage>
        <taxon>Eukaryota</taxon>
        <taxon>Fungi</taxon>
        <taxon>Dikarya</taxon>
        <taxon>Basidiomycota</taxon>
        <taxon>Agaricomycotina</taxon>
        <taxon>Agaricomycetes</taxon>
        <taxon>Agaricomycetidae</taxon>
        <taxon>Agaricales</taxon>
        <taxon>Marasmiineae</taxon>
        <taxon>Mycenaceae</taxon>
        <taxon>Mycena</taxon>
    </lineage>
</organism>
<name>A0AAD6Y526_9AGAR</name>
<gene>
    <name evidence="1" type="ORF">GGX14DRAFT_406828</name>
</gene>
<proteinExistence type="predicted"/>
<comment type="caution">
    <text evidence="1">The sequence shown here is derived from an EMBL/GenBank/DDBJ whole genome shotgun (WGS) entry which is preliminary data.</text>
</comment>
<evidence type="ECO:0000313" key="1">
    <source>
        <dbReference type="EMBL" id="KAJ7191861.1"/>
    </source>
</evidence>
<reference evidence="1" key="1">
    <citation type="submission" date="2023-03" db="EMBL/GenBank/DDBJ databases">
        <title>Massive genome expansion in bonnet fungi (Mycena s.s.) driven by repeated elements and novel gene families across ecological guilds.</title>
        <authorList>
            <consortium name="Lawrence Berkeley National Laboratory"/>
            <person name="Harder C.B."/>
            <person name="Miyauchi S."/>
            <person name="Viragh M."/>
            <person name="Kuo A."/>
            <person name="Thoen E."/>
            <person name="Andreopoulos B."/>
            <person name="Lu D."/>
            <person name="Skrede I."/>
            <person name="Drula E."/>
            <person name="Henrissat B."/>
            <person name="Morin E."/>
            <person name="Kohler A."/>
            <person name="Barry K."/>
            <person name="LaButti K."/>
            <person name="Morin E."/>
            <person name="Salamov A."/>
            <person name="Lipzen A."/>
            <person name="Mereny Z."/>
            <person name="Hegedus B."/>
            <person name="Baldrian P."/>
            <person name="Stursova M."/>
            <person name="Weitz H."/>
            <person name="Taylor A."/>
            <person name="Grigoriev I.V."/>
            <person name="Nagy L.G."/>
            <person name="Martin F."/>
            <person name="Kauserud H."/>
        </authorList>
    </citation>
    <scope>NUCLEOTIDE SEQUENCE</scope>
    <source>
        <strain evidence="1">9144</strain>
    </source>
</reference>